<dbReference type="EMBL" id="BMDP01000003">
    <property type="protein sequence ID" value="GGI55156.1"/>
    <property type="molecule type" value="Genomic_DNA"/>
</dbReference>
<keyword evidence="1" id="KW-0680">Restriction system</keyword>
<dbReference type="PANTHER" id="PTHR30408">
    <property type="entry name" value="TYPE-1 RESTRICTION ENZYME ECOKI SPECIFICITY PROTEIN"/>
    <property type="match status" value="1"/>
</dbReference>
<accession>A0A8J3F735</accession>
<proteinExistence type="predicted"/>
<protein>
    <recommendedName>
        <fullName evidence="5">Restriction endonuclease subunit S</fullName>
    </recommendedName>
</protein>
<keyword evidence="2" id="KW-0238">DNA-binding</keyword>
<dbReference type="SUPFAM" id="SSF116734">
    <property type="entry name" value="DNA methylase specificity domain"/>
    <property type="match status" value="2"/>
</dbReference>
<dbReference type="GO" id="GO:0003677">
    <property type="term" value="F:DNA binding"/>
    <property type="evidence" value="ECO:0007669"/>
    <property type="project" value="UniProtKB-KW"/>
</dbReference>
<dbReference type="RefSeq" id="WP_188421925.1">
    <property type="nucleotide sequence ID" value="NZ_BMDP01000003.1"/>
</dbReference>
<evidence type="ECO:0000313" key="3">
    <source>
        <dbReference type="EMBL" id="GGI55156.1"/>
    </source>
</evidence>
<sequence>MSPCDELRYARLLEGLEVTILPYSEAISADPTGRLDSSFFEKRFIEIRKRAAAWDRLDIHAKSVVCGPFGSNLLNENYVERGVPMIRPFNLRDCRSDQGDIALLKASFVDDEELKTFGRNTVMFARVGEVGAGVNLYDRATISPNIIAAELLKTVNPYFVGVFANTKFGRLQLEAGMKVVAQPTISTDSIRALRIPPLNQDFQRKIAEMFMKAVDLEDRGVKLLTDAEKFLLHALGLKEWKIPDPLTYLRSSREAFAAGRLDAEHFKPKYDELLEYLEKTGEAKALGSMLAINERGNQPEYAEKGLPVVNSKHVFGGEIRLDAENRVAAEDAAKILIEPNDVLMNGTGVGTIGRSAPYLHSGKAIPDNHVTILRPKPNVIDPIYLSVFINSVAGQMQVEQRLHGSSGQIELYPSDIAEFVIWVAPEEIQKKVRQAIENGFTSKQRAIHLLDTAKHAVEIAVEQNERAALDYLRGI</sequence>
<gene>
    <name evidence="3" type="ORF">GCM10011430_23300</name>
</gene>
<dbReference type="PANTHER" id="PTHR30408:SF12">
    <property type="entry name" value="TYPE I RESTRICTION ENZYME MJAVIII SPECIFICITY SUBUNIT"/>
    <property type="match status" value="1"/>
</dbReference>
<dbReference type="InterPro" id="IPR044946">
    <property type="entry name" value="Restrct_endonuc_typeI_TRD_sf"/>
</dbReference>
<reference evidence="3" key="2">
    <citation type="submission" date="2020-09" db="EMBL/GenBank/DDBJ databases">
        <authorList>
            <person name="Sun Q."/>
            <person name="Sedlacek I."/>
        </authorList>
    </citation>
    <scope>NUCLEOTIDE SEQUENCE</scope>
    <source>
        <strain evidence="3">CCM 7664</strain>
    </source>
</reference>
<evidence type="ECO:0000313" key="4">
    <source>
        <dbReference type="Proteomes" id="UP000627205"/>
    </source>
</evidence>
<dbReference type="GO" id="GO:0009307">
    <property type="term" value="P:DNA restriction-modification system"/>
    <property type="evidence" value="ECO:0007669"/>
    <property type="project" value="UniProtKB-KW"/>
</dbReference>
<dbReference type="Gene3D" id="3.90.220.20">
    <property type="entry name" value="DNA methylase specificity domains"/>
    <property type="match status" value="2"/>
</dbReference>
<dbReference type="AlphaFoldDB" id="A0A8J3F735"/>
<name>A0A8J3F735_9BURK</name>
<comment type="caution">
    <text evidence="3">The sequence shown here is derived from an EMBL/GenBank/DDBJ whole genome shotgun (WGS) entry which is preliminary data.</text>
</comment>
<evidence type="ECO:0000256" key="2">
    <source>
        <dbReference type="ARBA" id="ARBA00023125"/>
    </source>
</evidence>
<organism evidence="3 4">
    <name type="scientific">Oxalicibacterium solurbis</name>
    <dbReference type="NCBI Taxonomy" id="69280"/>
    <lineage>
        <taxon>Bacteria</taxon>
        <taxon>Pseudomonadati</taxon>
        <taxon>Pseudomonadota</taxon>
        <taxon>Betaproteobacteria</taxon>
        <taxon>Burkholderiales</taxon>
        <taxon>Oxalobacteraceae</taxon>
        <taxon>Oxalicibacterium</taxon>
    </lineage>
</organism>
<evidence type="ECO:0008006" key="5">
    <source>
        <dbReference type="Google" id="ProtNLM"/>
    </source>
</evidence>
<reference evidence="3" key="1">
    <citation type="journal article" date="2014" name="Int. J. Syst. Evol. Microbiol.">
        <title>Complete genome sequence of Corynebacterium casei LMG S-19264T (=DSM 44701T), isolated from a smear-ripened cheese.</title>
        <authorList>
            <consortium name="US DOE Joint Genome Institute (JGI-PGF)"/>
            <person name="Walter F."/>
            <person name="Albersmeier A."/>
            <person name="Kalinowski J."/>
            <person name="Ruckert C."/>
        </authorList>
    </citation>
    <scope>NUCLEOTIDE SEQUENCE</scope>
    <source>
        <strain evidence="3">CCM 7664</strain>
    </source>
</reference>
<evidence type="ECO:0000256" key="1">
    <source>
        <dbReference type="ARBA" id="ARBA00022747"/>
    </source>
</evidence>
<keyword evidence="4" id="KW-1185">Reference proteome</keyword>
<dbReference type="InterPro" id="IPR052021">
    <property type="entry name" value="Type-I_RS_S_subunit"/>
</dbReference>
<dbReference type="Proteomes" id="UP000627205">
    <property type="component" value="Unassembled WGS sequence"/>
</dbReference>